<dbReference type="Gene3D" id="3.40.50.300">
    <property type="entry name" value="P-loop containing nucleotide triphosphate hydrolases"/>
    <property type="match status" value="1"/>
</dbReference>
<dbReference type="EMBL" id="LAZR01000543">
    <property type="protein sequence ID" value="KKN64802.1"/>
    <property type="molecule type" value="Genomic_DNA"/>
</dbReference>
<accession>A0A0F9SQN4</accession>
<evidence type="ECO:0000313" key="6">
    <source>
        <dbReference type="EMBL" id="KKN64802.1"/>
    </source>
</evidence>
<name>A0A0F9SQN4_9ZZZZ</name>
<dbReference type="AlphaFoldDB" id="A0A0F9SQN4"/>
<dbReference type="InterPro" id="IPR027417">
    <property type="entry name" value="P-loop_NTPase"/>
</dbReference>
<dbReference type="GO" id="GO:0051731">
    <property type="term" value="F:polynucleotide 5'-hydroxyl-kinase activity"/>
    <property type="evidence" value="ECO:0007669"/>
    <property type="project" value="InterPro"/>
</dbReference>
<feature type="domain" description="Clp1 P-loop" evidence="5">
    <location>
        <begin position="121"/>
        <end position="304"/>
    </location>
</feature>
<proteinExistence type="predicted"/>
<organism evidence="6">
    <name type="scientific">marine sediment metagenome</name>
    <dbReference type="NCBI Taxonomy" id="412755"/>
    <lineage>
        <taxon>unclassified sequences</taxon>
        <taxon>metagenomes</taxon>
        <taxon>ecological metagenomes</taxon>
    </lineage>
</organism>
<dbReference type="GO" id="GO:0006396">
    <property type="term" value="P:RNA processing"/>
    <property type="evidence" value="ECO:0007669"/>
    <property type="project" value="InterPro"/>
</dbReference>
<evidence type="ECO:0000256" key="1">
    <source>
        <dbReference type="ARBA" id="ARBA00022679"/>
    </source>
</evidence>
<reference evidence="6" key="1">
    <citation type="journal article" date="2015" name="Nature">
        <title>Complex archaea that bridge the gap between prokaryotes and eukaryotes.</title>
        <authorList>
            <person name="Spang A."/>
            <person name="Saw J.H."/>
            <person name="Jorgensen S.L."/>
            <person name="Zaremba-Niedzwiedzka K."/>
            <person name="Martijn J."/>
            <person name="Lind A.E."/>
            <person name="van Eijk R."/>
            <person name="Schleper C."/>
            <person name="Guy L."/>
            <person name="Ettema T.J."/>
        </authorList>
    </citation>
    <scope>NUCLEOTIDE SEQUENCE</scope>
</reference>
<evidence type="ECO:0000256" key="3">
    <source>
        <dbReference type="ARBA" id="ARBA00022777"/>
    </source>
</evidence>
<dbReference type="SUPFAM" id="SSF52540">
    <property type="entry name" value="P-loop containing nucleoside triphosphate hydrolases"/>
    <property type="match status" value="1"/>
</dbReference>
<dbReference type="PANTHER" id="PTHR12755:SF3">
    <property type="entry name" value="POLYNUCLEOTIDE 5'-HYDROXYL-KINASE NOL9"/>
    <property type="match status" value="1"/>
</dbReference>
<keyword evidence="2" id="KW-0547">Nucleotide-binding</keyword>
<dbReference type="PANTHER" id="PTHR12755">
    <property type="entry name" value="CLEAVAGE/POLYADENYLATION FACTOR IA SUBUNIT CLP1P"/>
    <property type="match status" value="1"/>
</dbReference>
<comment type="caution">
    <text evidence="6">The sequence shown here is derived from an EMBL/GenBank/DDBJ whole genome shotgun (WGS) entry which is preliminary data.</text>
</comment>
<gene>
    <name evidence="6" type="ORF">LCGC14_0487900</name>
</gene>
<evidence type="ECO:0000259" key="5">
    <source>
        <dbReference type="Pfam" id="PF16575"/>
    </source>
</evidence>
<keyword evidence="3" id="KW-0418">Kinase</keyword>
<dbReference type="GO" id="GO:0005524">
    <property type="term" value="F:ATP binding"/>
    <property type="evidence" value="ECO:0007669"/>
    <property type="project" value="UniProtKB-KW"/>
</dbReference>
<keyword evidence="4" id="KW-0067">ATP-binding</keyword>
<dbReference type="Pfam" id="PF16575">
    <property type="entry name" value="CLP1_P"/>
    <property type="match status" value="1"/>
</dbReference>
<protein>
    <recommendedName>
        <fullName evidence="5">Clp1 P-loop domain-containing protein</fullName>
    </recommendedName>
</protein>
<keyword evidence="1" id="KW-0808">Transferase</keyword>
<dbReference type="InterPro" id="IPR032319">
    <property type="entry name" value="CLP1_P"/>
</dbReference>
<sequence length="411" mass="47414">MIQKIDKGNTLLIKGPARITLLEGKLDILGKIILPEKEVSNQDDLNVESQNVLIIPSAQSYPLYAQEESKLEIYTSVKENLEVIKENSMYPTWIKIKNEIIEDLQNKKKEGPLKIMVLGISSGKTTLIKYLANNFLKEGLKGGYIDSDLGQQIINIPTTINLGIISDYIVSSDDINSESMVFIGATFPKGNFKFIVSLSCKKLIDNYVAKNKDIDFVLIDTDGWIKTEAGILYKNFFIKTVDPDALIVFHDDEIEELKEIEKETLNQRKDRKIHLIKEKNEYFFEKDKDERRFLRQSQFSKKFEEFRKISLPLNDISFIKTGYDEENNEIIEEEININELVNLPYHYVIIGLFTENSELVEIGLLFTINIAKKYILLYSNLTYKQQIRIKKIVLGSLRLSTKGNHQGYLYL</sequence>
<dbReference type="InterPro" id="IPR045116">
    <property type="entry name" value="Clp1/Grc3"/>
</dbReference>
<evidence type="ECO:0000256" key="4">
    <source>
        <dbReference type="ARBA" id="ARBA00022840"/>
    </source>
</evidence>
<evidence type="ECO:0000256" key="2">
    <source>
        <dbReference type="ARBA" id="ARBA00022741"/>
    </source>
</evidence>